<name>A0A1F4Y4L8_9BACT</name>
<organism evidence="1 2">
    <name type="scientific">Candidatus Adlerbacteria bacterium RIFOXYC1_FULL_48_26</name>
    <dbReference type="NCBI Taxonomy" id="1797247"/>
    <lineage>
        <taxon>Bacteria</taxon>
        <taxon>Candidatus Adleribacteriota</taxon>
    </lineage>
</organism>
<protein>
    <submittedName>
        <fullName evidence="1">Uncharacterized protein</fullName>
    </submittedName>
</protein>
<dbReference type="Proteomes" id="UP000176568">
    <property type="component" value="Unassembled WGS sequence"/>
</dbReference>
<dbReference type="EMBL" id="MEXB01000002">
    <property type="protein sequence ID" value="OGC88889.1"/>
    <property type="molecule type" value="Genomic_DNA"/>
</dbReference>
<sequence>MDSKKETIKISFLVFRPPSEFARTRKTEFISSPYSAPSARPDFALTSDQVSECDLIISFARTFFQQNSD</sequence>
<proteinExistence type="predicted"/>
<dbReference type="AlphaFoldDB" id="A0A1F4Y4L8"/>
<accession>A0A1F4Y4L8</accession>
<gene>
    <name evidence="1" type="ORF">A2419_02575</name>
</gene>
<evidence type="ECO:0000313" key="1">
    <source>
        <dbReference type="EMBL" id="OGC88889.1"/>
    </source>
</evidence>
<reference evidence="1 2" key="1">
    <citation type="journal article" date="2016" name="Nat. Commun.">
        <title>Thousands of microbial genomes shed light on interconnected biogeochemical processes in an aquifer system.</title>
        <authorList>
            <person name="Anantharaman K."/>
            <person name="Brown C.T."/>
            <person name="Hug L.A."/>
            <person name="Sharon I."/>
            <person name="Castelle C.J."/>
            <person name="Probst A.J."/>
            <person name="Thomas B.C."/>
            <person name="Singh A."/>
            <person name="Wilkins M.J."/>
            <person name="Karaoz U."/>
            <person name="Brodie E.L."/>
            <person name="Williams K.H."/>
            <person name="Hubbard S.S."/>
            <person name="Banfield J.F."/>
        </authorList>
    </citation>
    <scope>NUCLEOTIDE SEQUENCE [LARGE SCALE GENOMIC DNA]</scope>
</reference>
<comment type="caution">
    <text evidence="1">The sequence shown here is derived from an EMBL/GenBank/DDBJ whole genome shotgun (WGS) entry which is preliminary data.</text>
</comment>
<evidence type="ECO:0000313" key="2">
    <source>
        <dbReference type="Proteomes" id="UP000176568"/>
    </source>
</evidence>
<dbReference type="STRING" id="1797247.A2419_02575"/>